<gene>
    <name evidence="2" type="ORF">PAHAL_1G454500</name>
</gene>
<name>A0A2S3GUX9_9POAL</name>
<feature type="compositionally biased region" description="Polar residues" evidence="1">
    <location>
        <begin position="1"/>
        <end position="10"/>
    </location>
</feature>
<dbReference type="EMBL" id="CM008046">
    <property type="protein sequence ID" value="PAN09045.1"/>
    <property type="molecule type" value="Genomic_DNA"/>
</dbReference>
<feature type="region of interest" description="Disordered" evidence="1">
    <location>
        <begin position="1"/>
        <end position="21"/>
    </location>
</feature>
<proteinExistence type="predicted"/>
<organism evidence="2">
    <name type="scientific">Panicum hallii</name>
    <dbReference type="NCBI Taxonomy" id="206008"/>
    <lineage>
        <taxon>Eukaryota</taxon>
        <taxon>Viridiplantae</taxon>
        <taxon>Streptophyta</taxon>
        <taxon>Embryophyta</taxon>
        <taxon>Tracheophyta</taxon>
        <taxon>Spermatophyta</taxon>
        <taxon>Magnoliopsida</taxon>
        <taxon>Liliopsida</taxon>
        <taxon>Poales</taxon>
        <taxon>Poaceae</taxon>
        <taxon>PACMAD clade</taxon>
        <taxon>Panicoideae</taxon>
        <taxon>Panicodae</taxon>
        <taxon>Paniceae</taxon>
        <taxon>Panicinae</taxon>
        <taxon>Panicum</taxon>
        <taxon>Panicum sect. Panicum</taxon>
    </lineage>
</organism>
<dbReference type="AlphaFoldDB" id="A0A2S3GUX9"/>
<evidence type="ECO:0000313" key="2">
    <source>
        <dbReference type="EMBL" id="PAN09045.1"/>
    </source>
</evidence>
<accession>A0A2S3GUX9</accession>
<sequence length="85" mass="9790">MNAGFSNMNLPTPLRKRIGQRSKEHQAGLELHFLAYMFSIYRAQVILNTSCVPAWTSTVESKLVQGQEYQLQETHLTTDSPRPYY</sequence>
<evidence type="ECO:0000256" key="1">
    <source>
        <dbReference type="SAM" id="MobiDB-lite"/>
    </source>
</evidence>
<protein>
    <submittedName>
        <fullName evidence="2">Uncharacterized protein</fullName>
    </submittedName>
</protein>
<dbReference type="Gramene" id="PAN09045">
    <property type="protein sequence ID" value="PAN09045"/>
    <property type="gene ID" value="PAHAL_1G454500"/>
</dbReference>
<dbReference type="Proteomes" id="UP000243499">
    <property type="component" value="Chromosome 1"/>
</dbReference>
<reference evidence="2" key="1">
    <citation type="submission" date="2018-04" db="EMBL/GenBank/DDBJ databases">
        <title>WGS assembly of Panicum hallii.</title>
        <authorList>
            <person name="Lovell J."/>
            <person name="Jenkins J."/>
            <person name="Lowry D."/>
            <person name="Mamidi S."/>
            <person name="Sreedasyam A."/>
            <person name="Weng X."/>
            <person name="Barry K."/>
            <person name="Bonette J."/>
            <person name="Campitelli B."/>
            <person name="Daum C."/>
            <person name="Gordon S."/>
            <person name="Gould B."/>
            <person name="Lipzen A."/>
            <person name="Macqueen A."/>
            <person name="Palacio-Mejia J."/>
            <person name="Plott C."/>
            <person name="Shakirov E."/>
            <person name="Shu S."/>
            <person name="Yoshinaga Y."/>
            <person name="Zane M."/>
            <person name="Rokhsar D."/>
            <person name="Grimwood J."/>
            <person name="Schmutz J."/>
            <person name="Juenger T."/>
        </authorList>
    </citation>
    <scope>NUCLEOTIDE SEQUENCE [LARGE SCALE GENOMIC DNA]</scope>
    <source>
        <strain evidence="2">FIL2</strain>
    </source>
</reference>